<organism evidence="6 7">
    <name type="scientific">Candidatus Obscuribacter phosphatis</name>
    <dbReference type="NCBI Taxonomy" id="1906157"/>
    <lineage>
        <taxon>Bacteria</taxon>
        <taxon>Bacillati</taxon>
        <taxon>Candidatus Melainabacteria</taxon>
        <taxon>Candidatus Obscuribacterales</taxon>
        <taxon>Candidatus Obscuribacteraceae</taxon>
        <taxon>Candidatus Obscuribacter</taxon>
    </lineage>
</organism>
<comment type="subcellular location">
    <subcellularLocation>
        <location evidence="1">Cell envelope</location>
    </subcellularLocation>
</comment>
<protein>
    <submittedName>
        <fullName evidence="6">HlyD family efflux transporter periplasmic adaptor subunit</fullName>
    </submittedName>
</protein>
<dbReference type="PANTHER" id="PTHR32347:SF23">
    <property type="entry name" value="BLL5650 PROTEIN"/>
    <property type="match status" value="1"/>
</dbReference>
<evidence type="ECO:0000313" key="6">
    <source>
        <dbReference type="EMBL" id="MBN8662457.1"/>
    </source>
</evidence>
<dbReference type="Gene3D" id="2.40.50.100">
    <property type="match status" value="1"/>
</dbReference>
<evidence type="ECO:0000259" key="5">
    <source>
        <dbReference type="Pfam" id="PF25917"/>
    </source>
</evidence>
<evidence type="ECO:0000256" key="4">
    <source>
        <dbReference type="SAM" id="Phobius"/>
    </source>
</evidence>
<dbReference type="PANTHER" id="PTHR32347">
    <property type="entry name" value="EFFLUX SYSTEM COMPONENT YKNX-RELATED"/>
    <property type="match status" value="1"/>
</dbReference>
<keyword evidence="4" id="KW-0472">Membrane</keyword>
<dbReference type="Proteomes" id="UP000664277">
    <property type="component" value="Unassembled WGS sequence"/>
</dbReference>
<sequence length="466" mass="51097">MTVIDLDEKEKAVSSYRSFTMVKSTMSGMFIAVTLIVVLVVLILALAFVPWQQSVSASGRVIIFSPMHRPQNIEAQIPARLHAWHVRDGETVEAGQLVAELSDLDPKFLDVNQAGRIKSQIKALQSRREAAQSRYKAMGEQLESLRRSQGAAVPSAQERASQAKDRIWAAEQARDAAKQNLVTAKLNLERMKALHDKGLRSRRDLELGVLDETRAATEYERAAAQLQIAKRDQTLAIYDQAKILADTDAGLSNIMAAMASVKETIESTNSDILKLEVDLQNVQHRHAQRRVLAPCKGRIVKLMTVGAGETVDSGAVLAVIAPDTEDLAAELVVSDNDAPLVSVGRPVRLQFAGWPALQFAGWPSIAVGTFGGKVAVIDASDDGRCQFRVIVKPDEEAIAAGRDEPWPSTRFLRPGAEASGWIMLDTVPLGFELWRQFNAFPPTVKPEELGLHKQDGSKSEVKRKSK</sequence>
<dbReference type="InterPro" id="IPR058625">
    <property type="entry name" value="MdtA-like_BSH"/>
</dbReference>
<gene>
    <name evidence="6" type="ORF">J0M35_18955</name>
</gene>
<feature type="transmembrane region" description="Helical" evidence="4">
    <location>
        <begin position="29"/>
        <end position="51"/>
    </location>
</feature>
<evidence type="ECO:0000256" key="3">
    <source>
        <dbReference type="SAM" id="Coils"/>
    </source>
</evidence>
<evidence type="ECO:0000313" key="7">
    <source>
        <dbReference type="Proteomes" id="UP000664277"/>
    </source>
</evidence>
<dbReference type="EMBL" id="JAFLCK010000039">
    <property type="protein sequence ID" value="MBN8662457.1"/>
    <property type="molecule type" value="Genomic_DNA"/>
</dbReference>
<dbReference type="GO" id="GO:0030313">
    <property type="term" value="C:cell envelope"/>
    <property type="evidence" value="ECO:0007669"/>
    <property type="project" value="UniProtKB-SubCell"/>
</dbReference>
<keyword evidence="2 3" id="KW-0175">Coiled coil</keyword>
<keyword evidence="4" id="KW-1133">Transmembrane helix</keyword>
<evidence type="ECO:0000256" key="1">
    <source>
        <dbReference type="ARBA" id="ARBA00004196"/>
    </source>
</evidence>
<dbReference type="Pfam" id="PF25917">
    <property type="entry name" value="BSH_RND"/>
    <property type="match status" value="1"/>
</dbReference>
<proteinExistence type="predicted"/>
<keyword evidence="4" id="KW-0812">Transmembrane</keyword>
<accession>A0A8J7PJD3</accession>
<feature type="domain" description="Multidrug resistance protein MdtA-like barrel-sandwich hybrid" evidence="5">
    <location>
        <begin position="72"/>
        <end position="319"/>
    </location>
</feature>
<evidence type="ECO:0000256" key="2">
    <source>
        <dbReference type="ARBA" id="ARBA00023054"/>
    </source>
</evidence>
<dbReference type="AlphaFoldDB" id="A0A8J7PJD3"/>
<dbReference type="InterPro" id="IPR050465">
    <property type="entry name" value="UPF0194_transport"/>
</dbReference>
<reference evidence="6" key="1">
    <citation type="submission" date="2021-02" db="EMBL/GenBank/DDBJ databases">
        <title>Genome-Resolved Metagenomics of a Microbial Community Performing Photosynthetic Biological Nutrient Removal.</title>
        <authorList>
            <person name="Mcdaniel E.A."/>
        </authorList>
    </citation>
    <scope>NUCLEOTIDE SEQUENCE</scope>
    <source>
        <strain evidence="6">UWPOB_OBS1</strain>
    </source>
</reference>
<name>A0A8J7PJD3_9BACT</name>
<comment type="caution">
    <text evidence="6">The sequence shown here is derived from an EMBL/GenBank/DDBJ whole genome shotgun (WGS) entry which is preliminary data.</text>
</comment>
<feature type="coiled-coil region" evidence="3">
    <location>
        <begin position="114"/>
        <end position="194"/>
    </location>
</feature>